<keyword evidence="3" id="KW-1185">Reference proteome</keyword>
<dbReference type="EMBL" id="KZ819638">
    <property type="protein sequence ID" value="PWN88741.1"/>
    <property type="molecule type" value="Genomic_DNA"/>
</dbReference>
<evidence type="ECO:0008006" key="4">
    <source>
        <dbReference type="Google" id="ProtNLM"/>
    </source>
</evidence>
<protein>
    <recommendedName>
        <fullName evidence="4">ABM domain-containing protein</fullName>
    </recommendedName>
</protein>
<dbReference type="OrthoDB" id="3335607at2759"/>
<evidence type="ECO:0000256" key="1">
    <source>
        <dbReference type="SAM" id="MobiDB-lite"/>
    </source>
</evidence>
<organism evidence="2 3">
    <name type="scientific">Acaromyces ingoldii</name>
    <dbReference type="NCBI Taxonomy" id="215250"/>
    <lineage>
        <taxon>Eukaryota</taxon>
        <taxon>Fungi</taxon>
        <taxon>Dikarya</taxon>
        <taxon>Basidiomycota</taxon>
        <taxon>Ustilaginomycotina</taxon>
        <taxon>Exobasidiomycetes</taxon>
        <taxon>Exobasidiales</taxon>
        <taxon>Cryptobasidiaceae</taxon>
        <taxon>Acaromyces</taxon>
    </lineage>
</organism>
<dbReference type="RefSeq" id="XP_025375939.1">
    <property type="nucleotide sequence ID" value="XM_025522522.1"/>
</dbReference>
<dbReference type="InterPro" id="IPR011008">
    <property type="entry name" value="Dimeric_a/b-barrel"/>
</dbReference>
<accession>A0A316YHV2</accession>
<dbReference type="AlphaFoldDB" id="A0A316YHV2"/>
<dbReference type="GeneID" id="37044438"/>
<gene>
    <name evidence="2" type="ORF">FA10DRAFT_268894</name>
</gene>
<dbReference type="InParanoid" id="A0A316YHV2"/>
<feature type="compositionally biased region" description="Polar residues" evidence="1">
    <location>
        <begin position="1"/>
        <end position="14"/>
    </location>
</feature>
<proteinExistence type="predicted"/>
<name>A0A316YHV2_9BASI</name>
<dbReference type="Proteomes" id="UP000245768">
    <property type="component" value="Unassembled WGS sequence"/>
</dbReference>
<evidence type="ECO:0000313" key="3">
    <source>
        <dbReference type="Proteomes" id="UP000245768"/>
    </source>
</evidence>
<feature type="region of interest" description="Disordered" evidence="1">
    <location>
        <begin position="1"/>
        <end position="22"/>
    </location>
</feature>
<evidence type="ECO:0000313" key="2">
    <source>
        <dbReference type="EMBL" id="PWN88741.1"/>
    </source>
</evidence>
<dbReference type="Gene3D" id="3.30.70.100">
    <property type="match status" value="1"/>
</dbReference>
<reference evidence="2" key="1">
    <citation type="journal article" date="2018" name="Mol. Biol. Evol.">
        <title>Broad Genomic Sampling Reveals a Smut Pathogenic Ancestry of the Fungal Clade Ustilaginomycotina.</title>
        <authorList>
            <person name="Kijpornyongpan T."/>
            <person name="Mondo S.J."/>
            <person name="Barry K."/>
            <person name="Sandor L."/>
            <person name="Lee J."/>
            <person name="Lipzen A."/>
            <person name="Pangilinan J."/>
            <person name="LaButti K."/>
            <person name="Hainaut M."/>
            <person name="Henrissat B."/>
            <person name="Grigoriev I.V."/>
            <person name="Spatafora J.W."/>
            <person name="Aime M.C."/>
        </authorList>
    </citation>
    <scope>NUCLEOTIDE SEQUENCE [LARGE SCALE GENOMIC DNA]</scope>
    <source>
        <strain evidence="2">MCA 4198</strain>
    </source>
</reference>
<sequence length="144" mass="16126">MPQTQAPMPNTQADWSHDDPSHPGFVVHGIDDTPGEKAYFIQLEAKPGKEEQLASFLRDINSGVNKEPLTGPWFGLRYSKTTFAIFEAFPHAQGRHDHDAGPGGANFFRVDFLKDVLAYPAQIYRLDLLHGKFNTMLGKPITFQ</sequence>
<dbReference type="SUPFAM" id="SSF54909">
    <property type="entry name" value="Dimeric alpha+beta barrel"/>
    <property type="match status" value="1"/>
</dbReference>